<dbReference type="AlphaFoldDB" id="A0A239HGV7"/>
<feature type="compositionally biased region" description="Basic and acidic residues" evidence="1">
    <location>
        <begin position="63"/>
        <end position="83"/>
    </location>
</feature>
<proteinExistence type="predicted"/>
<evidence type="ECO:0000313" key="2">
    <source>
        <dbReference type="EMBL" id="SNS80597.1"/>
    </source>
</evidence>
<dbReference type="Proteomes" id="UP000198356">
    <property type="component" value="Unassembled WGS sequence"/>
</dbReference>
<sequence length="106" mass="11704">MALLEVQTVNKVTATIALDESIAQRTDQYALFINAPSDEVVSKALEYVFSKDKDFLTFAQTADGKKPEHPLRIRRPMEAAERAKRGRRSTPPATTPSTPVSTQGTK</sequence>
<gene>
    <name evidence="2" type="ORF">SAMN05421770_102399</name>
</gene>
<evidence type="ECO:0000256" key="1">
    <source>
        <dbReference type="SAM" id="MobiDB-lite"/>
    </source>
</evidence>
<evidence type="ECO:0000313" key="3">
    <source>
        <dbReference type="Proteomes" id="UP000198356"/>
    </source>
</evidence>
<feature type="region of interest" description="Disordered" evidence="1">
    <location>
        <begin position="62"/>
        <end position="106"/>
    </location>
</feature>
<organism evidence="2 3">
    <name type="scientific">Granulicella rosea</name>
    <dbReference type="NCBI Taxonomy" id="474952"/>
    <lineage>
        <taxon>Bacteria</taxon>
        <taxon>Pseudomonadati</taxon>
        <taxon>Acidobacteriota</taxon>
        <taxon>Terriglobia</taxon>
        <taxon>Terriglobales</taxon>
        <taxon>Acidobacteriaceae</taxon>
        <taxon>Granulicella</taxon>
    </lineage>
</organism>
<keyword evidence="3" id="KW-1185">Reference proteome</keyword>
<reference evidence="2 3" key="1">
    <citation type="submission" date="2017-06" db="EMBL/GenBank/DDBJ databases">
        <authorList>
            <person name="Kim H.J."/>
            <person name="Triplett B.A."/>
        </authorList>
    </citation>
    <scope>NUCLEOTIDE SEQUENCE [LARGE SCALE GENOMIC DNA]</scope>
    <source>
        <strain evidence="2 3">DSM 18704</strain>
    </source>
</reference>
<dbReference type="EMBL" id="FZOU01000002">
    <property type="protein sequence ID" value="SNS80597.1"/>
    <property type="molecule type" value="Genomic_DNA"/>
</dbReference>
<protein>
    <submittedName>
        <fullName evidence="2">Uncharacterized protein</fullName>
    </submittedName>
</protein>
<name>A0A239HGV7_9BACT</name>
<dbReference type="RefSeq" id="WP_089407888.1">
    <property type="nucleotide sequence ID" value="NZ_FZOU01000002.1"/>
</dbReference>
<accession>A0A239HGV7</accession>
<dbReference type="OrthoDB" id="122803at2"/>
<feature type="compositionally biased region" description="Low complexity" evidence="1">
    <location>
        <begin position="89"/>
        <end position="106"/>
    </location>
</feature>